<evidence type="ECO:0000256" key="2">
    <source>
        <dbReference type="SAM" id="Phobius"/>
    </source>
</evidence>
<keyword evidence="2" id="KW-0812">Transmembrane</keyword>
<feature type="compositionally biased region" description="Pro residues" evidence="1">
    <location>
        <begin position="4683"/>
        <end position="4708"/>
    </location>
</feature>
<dbReference type="Pfam" id="PF15950">
    <property type="entry name" value="DUF4758"/>
    <property type="match status" value="8"/>
</dbReference>
<feature type="compositionally biased region" description="Low complexity" evidence="1">
    <location>
        <begin position="3800"/>
        <end position="3811"/>
    </location>
</feature>
<feature type="compositionally biased region" description="Low complexity" evidence="1">
    <location>
        <begin position="1824"/>
        <end position="1833"/>
    </location>
</feature>
<feature type="compositionally biased region" description="Polar residues" evidence="1">
    <location>
        <begin position="4616"/>
        <end position="4636"/>
    </location>
</feature>
<feature type="region of interest" description="Disordered" evidence="1">
    <location>
        <begin position="1567"/>
        <end position="1648"/>
    </location>
</feature>
<feature type="compositionally biased region" description="Low complexity" evidence="1">
    <location>
        <begin position="2123"/>
        <end position="2151"/>
    </location>
</feature>
<feature type="compositionally biased region" description="Basic residues" evidence="1">
    <location>
        <begin position="2498"/>
        <end position="2508"/>
    </location>
</feature>
<feature type="compositionally biased region" description="Basic and acidic residues" evidence="1">
    <location>
        <begin position="1270"/>
        <end position="1281"/>
    </location>
</feature>
<organism evidence="4">
    <name type="scientific">Cuerna arida</name>
    <dbReference type="NCBI Taxonomy" id="1464854"/>
    <lineage>
        <taxon>Eukaryota</taxon>
        <taxon>Metazoa</taxon>
        <taxon>Ecdysozoa</taxon>
        <taxon>Arthropoda</taxon>
        <taxon>Hexapoda</taxon>
        <taxon>Insecta</taxon>
        <taxon>Pterygota</taxon>
        <taxon>Neoptera</taxon>
        <taxon>Paraneoptera</taxon>
        <taxon>Hemiptera</taxon>
        <taxon>Auchenorrhyncha</taxon>
        <taxon>Membracoidea</taxon>
        <taxon>Cicadellidae</taxon>
        <taxon>Cicadellinae</taxon>
        <taxon>Proconiini</taxon>
        <taxon>Cuerna</taxon>
    </lineage>
</organism>
<evidence type="ECO:0000259" key="3">
    <source>
        <dbReference type="Pfam" id="PF15950"/>
    </source>
</evidence>
<feature type="compositionally biased region" description="Polar residues" evidence="1">
    <location>
        <begin position="3212"/>
        <end position="3234"/>
    </location>
</feature>
<feature type="region of interest" description="Disordered" evidence="1">
    <location>
        <begin position="3780"/>
        <end position="3811"/>
    </location>
</feature>
<feature type="domain" description="DUF4758" evidence="3">
    <location>
        <begin position="440"/>
        <end position="520"/>
    </location>
</feature>
<feature type="compositionally biased region" description="Polar residues" evidence="1">
    <location>
        <begin position="1740"/>
        <end position="1765"/>
    </location>
</feature>
<feature type="domain" description="DUF4758" evidence="3">
    <location>
        <begin position="1168"/>
        <end position="1219"/>
    </location>
</feature>
<feature type="transmembrane region" description="Helical" evidence="2">
    <location>
        <begin position="31"/>
        <end position="53"/>
    </location>
</feature>
<evidence type="ECO:0000256" key="1">
    <source>
        <dbReference type="SAM" id="MobiDB-lite"/>
    </source>
</evidence>
<feature type="region of interest" description="Disordered" evidence="1">
    <location>
        <begin position="546"/>
        <end position="578"/>
    </location>
</feature>
<feature type="compositionally biased region" description="Low complexity" evidence="1">
    <location>
        <begin position="1854"/>
        <end position="1866"/>
    </location>
</feature>
<sequence>SLRARSCLSEDVPVSWSVVGPVTMLQPRRSLGYFSVILFLCLCFELAVVTGNAERPFNERIRSGERIRRHDGEVTVLSLEEDAKNPQALGILSSTARTFVQGGTTTEFTTQIVGTTLGRTYARLLSTGSRVFYDNTRPPSREKLKPTDAFLVFPTILPKILASPLDSARIAPSQVLDLEPKLLDDVEKVQDIVSNHDNYNKLTLDDLFDLSDTRQNIQKVFVPNEDERENVVSVRKEYSVKRNSDIKPAKVVKPNNDLPTFTVRHEFAPSGFSFDDPQEKKEELIKPGKRNGKALFRGGIPVKQEKKLDTVTYFGFADFTTTVGDTVIVFMPKTPDPQLAGVVTSITGEATLRPEDAAMPVVTTVKTFMSHSPGMATKTVTGHSLSMHTTLPTILADPVVRESKAYEPVYISSKFPEDNENLHSIDPSSSSFDQSDTIQSSMEVVSSEDFMTQEIRPTEPLSTFATTTTQVYNPAEEALGLLKSIGGTEAFNGTTTVFTSFVYGTVIDGAYKQLIQSASSVFINVGDGVITTTGVGIGIAPSSTSVISKSVDPEETTPVSEHTTTEENESTTEETVPDTTSNYAQAVFPDETTSENELSNEVDTARKIDSAKQDQIITPDEYTEPESTSEYITKIIPSTAYKTFTYLTTFFIPDENGGQTTSIRSREVTSQDIMYVTKVLSVDDAELMSTTVASLEVITEFVPSTNPQDITTTEEAKATEPTTPQIPVTIPELTTPQVLTTTEKEDEEEKTTLPPTTPKVQEEEVDLIFKTLYTTYTYLTTFFQESSTSVSSREVVVTNVITTTLDNTFASDPAVAGLFGKGITNVPFTTDVLEPAPTSVGIGRPTTKYFEDPINIPDEELFTSTLESVDIEKELRTPTPALDSVNEITEDGYKTFYTTYTYFTTVFVDGETEVESRTEVYTNVISPNSLLSDIQPTSQVPFFSSDYVSVLPDEQVESPQDVRETYPAVSLRTTPTRLYDSTISRAKIKDNEIAPLSEALFSDHDIQATNIDDAYKYDTTMSRGQSSDNTKTVENQDLMLAKQQELSKEEKILLGITSAEDAEVLQTVVVDVTSSSSGGSRKVYRESYDDPDDQITSESNTEEIEPSFSPTILLQTSYTTFTYFTTVYKGTTSDVISRLDTVTNVVTETLGPSDIEASLSPEEATLPITYFTTFTYWTTLYKDGSTMVTSREETISNIVTPTVTESEPTQSIDITPTSVTSLVLPTVLTSIVGENSVDSLLEPKQLGPGVAEGTTEPVTITPSPTTPELSNKETQDEKETSLTDDGSSSSSQDLEPTTFYTTYTYFTTSYIGNSTVLNSRLETVTNIVTPTADIGDSTEITTTEPTESSKDDLNKTQTVQSSELKPTGLISTIRTSEVNNGITTLLSTDVFGTYIDGLYAQILESSTEVISPTVTTPTSTKVSFADAQTTGVVSINEGKIVDAEGISTTFFTTKAVGTYIDKLYAQVIESTTSVRVDEDKKTAVQSLDPSTTVVGSKTFRTGLVRLIEGSIVKDKTTTFYESRVIGTLIEGRYAQIIESTSSFKVEMTPTPVVDIAATATGEVGISSTITVSPSPSPAVVESSIGDDESHNTENEDSENEEDDDDSSKGRSKSRLSFSTRKKTFTPVIRPFASRPRPTFLPKKKTGDIGSATTITRNAFTPTITATPAVKSSERGFGSSRNRFSGGRRSSSSNAIQATASASSGRRFSGRRGSSTGSIGLASSSQSNYRGRSSARVVPTASASFGSSSKRGGFNYRTSAGQRSSSALIGSSRFRIRPTLSSGLGKPSQTVISTTEDIVNTNDIGGTTVVTEDTLYLEQEDEQETSPPTTTTTESPRRSNNPLLRFRRPPILQRSSTTTTTLKPTTSPARRNSLLRRPDSRGSPTTPLTPTRNRPSPTFPPRNRQRPSNSLFPPRGFLRKPTPAEEAEEEEKEEEKLEDDEQIDAKLDEENDFSDNDYEGSEHSDTQHTAANETATTETAKTDRRGKAFNPRTVQIRPFQGFRRPRTKRQAVEYGSRNYRSRYHRPTSRTTSPDYGDDSEPAPSESPTTRSSSRYTPRSRGQTEKNQPRVRPTKASTNSGRSQFTLRDKSSQTTRSNFKRPTSRRRPTSSETTSAPQRLKPPRLRTQTTRTQQQETTYTSRNSGRRYTSSRRPTSRSRYRDSTDFDTFSFSPSSFDGTITVTHQVPTEVTIPVVNGKVTEYKNIITAKPSLEVLGPHQYTTGIAKDGNVVIQLTSEITSTLPNGAMEVTKFLVYETPTTSVTFTPTTLRGRKTSFSHIVPSTVYDVKQEVNTIQPQIAANAPLANLLLSQLLLGNLNLQPNAQQLNPLLGLQNQQLAPSTPTTEFKTKTTTYVTTVTEHTSTVIPLTFRGKEILTTIVDSSTQVITATEYLTETVIVTPTAALGANPQQINSLLIPALLQAQLLGPAPQQPTINPLLGTLQQQILPQDILNIQEEKLQVEEPTQRFVMRRRPEESDDSLTLQESEVEDIVDQPKLEPKTRKKIKVKNGSKKPQDTPPPPIADTSVVTLYVSGRRPGEFSTVLSTVTLGEESSVTVRKREVEYKFDDIDKYKLEYSRLPEIGSSFSTPDDGFENYYVMSALNEVSVEGSELETQSLESIVGDVSRYLTSDQARINTEYAFGNPSNIIQEPATNQFKATSSKTIKKPTGHFLSKSPAEVAPLQRIGIKNKDWSNTTLKNYDDLLFMNNDKLIRVKRQLEDRPIEQPKRRRVRVRVPVQRRVNIDEDLDPSEAQRSHDITHQELLQTQEVLTKLSDFGTRKVKVIRLRPKQEDDSFPDQPSVPRRRVAVRRRRPITSNENESHYMVTNSKDEYNLNHKIQSSETYDQITSDVYPTVTPQPAEPLHRKKKKVLVTRKRPITMSVSPVSVEPTTRRRIIITKKRPVVNPIEPSQPATIFSNFYGGLQSDYDYETSPINSEIEETNDDTNYSEYNEKAVEDTELPESEISEFSQEADIDQIRIPTWITDNQSLMLNSFVNSGIQNKDIPESTIWFYEPTEEIQIDITPSTAEPQLNMEPLSESAFDEVDRLTLTLNTTKLSSQDPSLFQPSESDHSDSEDLNIFMTKEHEEQSSSESDIMTPSAVVSKSIQPENTIEFESPPKFVRPTRSSVTRKPSRTITGYPGTRRHHPVSTSVLSLASTSEPTFRSRKQSSKKYLVPVSEYSSSQSEILASQTHQILSTSLFEVGSILPSDIPPVSSLSEELDGQTSFTTPNLEEPSTSILAESSSSPYLSSQSEVPEAPVSPTSYITTIITSTRLRTYTYVVTRVSGTESIITSSTSVKPALKTLTLTIPIVANFQTATEAEEDEGRAFPLATKVMSNGVEVIVAGDRTTMPGAPEVLRKLPSLTRPITLAPSTLTDAMMMLLPQDATQETQELVTKTYLTTYTYRTTLLENEKTVVSSREEVVSNVVTEERRPSVSVTPTPVTQVTLTASPSLATGVFHTTYTYLNTLVDGEVPLVLTSRRTVSNTVTAPEDFLQPSEPAGQDTNTYLNTVSFTKTLADGADFKIVSTKDIMTQVIITESDNKASSVEIKPTALTTDVVKTYFVTYTYFSTMLDGDDTVVHSEVATSSDIVTEKFMIPPKKTNSNTEEAQKSEKITATKAPEVESSSENPINVFATKTYLTTFTYFTTLLQDNNGNSPSTVVSSRTNVVQNIVTETLNTDLLDANYLSSLRSSLQTDSLPIVATATLNDGQKMEITAVGEQVVKQTVSPLSELSSSFEDTSSNNNVITGSTIIFFDENDQIDDFTPSTSSTLSIEVAGHTKINQLTTTENQDTTEPSTENPQSESLSAAESQALTLTTGDSDSELEEAQHSYKTSILASSTVAKNGATLLPGAQVIKFKDPNGNVSIIPVSDPVSKHPDGTHFTGTGSNAAVSNFLKLGSLGINSLNALGPVINAMAGLIKNNLKSDQKRRNDTIGLNANEPDDIHLRKNPLMTYAGPKPPVRSPIYIPVGGLAADSVAEESQNFEGPNIFPDTNQRNKLPVVLGRPTMESPLLAGGIPISPGQVITANSDVIIGRPSVHGVRPPELGHKPYRKDDVPIGMKPPPLPKINSKWPPRDSNGHYIPLAHHQSGEPHYRKPPLRETQYVSIRDHLHNYDTINYNPEFFKYPEHFKKQPDNGSPINSNDYYVPPPRKEPNIFNSDQRPHQESKQPYRPQQNIQVYNNIPNNNFDTRPIAHTDTEALNTINSNVEYVNPIHHSPILLPDNTDFVDQSSINPLLVNIQPSQVANVIIPHGSSTALIYSGEHSQKGEIFNDPSPYPDAEVDHVVDALSTARPVSEGEGITHAARVPIHANNLDVPVAPHGINVASGNQHGYSSKHEQHKRRPEITNQNFINPQYFLEKKPSQTDISDLGEYLRPPPPPPTRYTGTDGRPNDDEFVFGDDVIEQDGGEVIQESNARPLRPGQLPTELSANPSTSMPIDPVDDDRQGNNGYTTNINQRPRPNNEINFSVVNSKPVQLDGISTINNQAPIINGRPGVNQFKDKSQTILAVGSPTKLRPDGSHVFTPGEEQNFNHNNQPLNNFDSPALFAAINQGNFHTDHPMVDSAYFDNKKVQNKQPKPIHDNTVLTMNLDDKPPPPPVYETPPPPQFTAPVVDLDTQANTPRPSSAVNPSQNQFDRNSQDDTVVGLSPPPPETSYHSLDETSTRPVLTLGGGAPRRPVLQPQRPRPLPPYKFEIPPPPPSQDPPPRPSLPSKLEPSRKPTLPETLSPPKPDEDYYHKLMPKKPVTTHKPEILTQWTSQSEPKPIIIAQQNMMNPVLQGVLTVEEQPQQPEVITADSKVVLTNVINGHRPKPEIGIKITGSQPSLQTVVVGKPVPVPVTDMMPDIIKPTAVNKPVESQDWKDGFIVGSETIIDDKPHFATPVKEQDQSSSTNKVSSVLVTTGVTTIFGNLFTRPVTPTKIIKPTKSMQSHHTAISVVVEPNYNETKLSNTINADEKNDHHKVVLTVEGPEDDLYQTDSIITAPPPTTFVVTHTQTTTVTTTETTVVHSKGK</sequence>
<name>A0A1B6FX17_9HEMI</name>
<feature type="region of interest" description="Disordered" evidence="1">
    <location>
        <begin position="3113"/>
        <end position="3145"/>
    </location>
</feature>
<feature type="region of interest" description="Disordered" evidence="1">
    <location>
        <begin position="1335"/>
        <end position="1361"/>
    </location>
</feature>
<feature type="region of interest" description="Disordered" evidence="1">
    <location>
        <begin position="706"/>
        <end position="728"/>
    </location>
</feature>
<feature type="region of interest" description="Disordered" evidence="1">
    <location>
        <begin position="3598"/>
        <end position="3621"/>
    </location>
</feature>
<feature type="compositionally biased region" description="Acidic residues" evidence="1">
    <location>
        <begin position="1594"/>
        <end position="1605"/>
    </location>
</feature>
<dbReference type="PANTHER" id="PTHR39072:SF2">
    <property type="match status" value="1"/>
</dbReference>
<feature type="region of interest" description="Disordered" evidence="1">
    <location>
        <begin position="4150"/>
        <end position="4171"/>
    </location>
</feature>
<feature type="compositionally biased region" description="Polar residues" evidence="1">
    <location>
        <begin position="3780"/>
        <end position="3799"/>
    </location>
</feature>
<accession>A0A1B6FX17</accession>
<keyword evidence="2" id="KW-0472">Membrane</keyword>
<feature type="compositionally biased region" description="Basic residues" evidence="1">
    <location>
        <begin position="1609"/>
        <end position="1623"/>
    </location>
</feature>
<feature type="region of interest" description="Disordered" evidence="1">
    <location>
        <begin position="4414"/>
        <end position="4445"/>
    </location>
</feature>
<feature type="compositionally biased region" description="Low complexity" evidence="1">
    <location>
        <begin position="1882"/>
        <end position="1895"/>
    </location>
</feature>
<feature type="region of interest" description="Disordered" evidence="1">
    <location>
        <begin position="2468"/>
        <end position="2522"/>
    </location>
</feature>
<feature type="compositionally biased region" description="Polar residues" evidence="1">
    <location>
        <begin position="2073"/>
        <end position="2095"/>
    </location>
</feature>
<feature type="domain" description="DUF4758" evidence="3">
    <location>
        <begin position="3559"/>
        <end position="3625"/>
    </location>
</feature>
<feature type="region of interest" description="Disordered" evidence="1">
    <location>
        <begin position="1816"/>
        <end position="2164"/>
    </location>
</feature>
<feature type="compositionally biased region" description="Acidic residues" evidence="1">
    <location>
        <begin position="1924"/>
        <end position="1941"/>
    </location>
</feature>
<feature type="region of interest" description="Disordered" evidence="1">
    <location>
        <begin position="1241"/>
        <end position="1295"/>
    </location>
</feature>
<feature type="compositionally biased region" description="Acidic residues" evidence="1">
    <location>
        <begin position="1089"/>
        <end position="1105"/>
    </location>
</feature>
<feature type="domain" description="DUF4758" evidence="3">
    <location>
        <begin position="1115"/>
        <end position="1157"/>
    </location>
</feature>
<feature type="region of interest" description="Disordered" evidence="1">
    <location>
        <begin position="4572"/>
        <end position="4748"/>
    </location>
</feature>
<feature type="domain" description="DUF4758" evidence="3">
    <location>
        <begin position="1488"/>
        <end position="1542"/>
    </location>
</feature>
<feature type="compositionally biased region" description="Polar residues" evidence="1">
    <location>
        <begin position="1256"/>
        <end position="1269"/>
    </location>
</feature>
<feature type="domain" description="DUF4758" evidence="3">
    <location>
        <begin position="895"/>
        <end position="951"/>
    </location>
</feature>
<feature type="non-terminal residue" evidence="4">
    <location>
        <position position="1"/>
    </location>
</feature>
<proteinExistence type="predicted"/>
<feature type="compositionally biased region" description="Low complexity" evidence="1">
    <location>
        <begin position="3235"/>
        <end position="3250"/>
    </location>
</feature>
<dbReference type="InterPro" id="IPR031866">
    <property type="entry name" value="DUF4758"/>
</dbReference>
<feature type="compositionally biased region" description="Pro residues" evidence="1">
    <location>
        <begin position="4594"/>
        <end position="4607"/>
    </location>
</feature>
<feature type="region of interest" description="Disordered" evidence="1">
    <location>
        <begin position="3211"/>
        <end position="3255"/>
    </location>
</feature>
<feature type="region of interest" description="Disordered" evidence="1">
    <location>
        <begin position="4370"/>
        <end position="4390"/>
    </location>
</feature>
<feature type="compositionally biased region" description="Basic residues" evidence="1">
    <location>
        <begin position="2096"/>
        <end position="2106"/>
    </location>
</feature>
<feature type="compositionally biased region" description="Low complexity" evidence="1">
    <location>
        <begin position="1337"/>
        <end position="1346"/>
    </location>
</feature>
<feature type="compositionally biased region" description="Basic and acidic residues" evidence="1">
    <location>
        <begin position="4044"/>
        <end position="4055"/>
    </location>
</feature>
<feature type="region of interest" description="Disordered" evidence="1">
    <location>
        <begin position="1664"/>
        <end position="1765"/>
    </location>
</feature>
<feature type="domain" description="DUF4758" evidence="3">
    <location>
        <begin position="1296"/>
        <end position="1408"/>
    </location>
</feature>
<dbReference type="PANTHER" id="PTHR39072">
    <property type="entry name" value="RE48511P"/>
    <property type="match status" value="1"/>
</dbReference>
<gene>
    <name evidence="4" type="ORF">g.43104</name>
</gene>
<feature type="compositionally biased region" description="Low complexity" evidence="1">
    <location>
        <begin position="1674"/>
        <end position="1733"/>
    </location>
</feature>
<feature type="compositionally biased region" description="Low complexity" evidence="1">
    <location>
        <begin position="1968"/>
        <end position="1978"/>
    </location>
</feature>
<evidence type="ECO:0000313" key="4">
    <source>
        <dbReference type="EMBL" id="JAS54747.1"/>
    </source>
</evidence>
<feature type="compositionally biased region" description="Acidic residues" evidence="1">
    <location>
        <begin position="566"/>
        <end position="576"/>
    </location>
</feature>
<feature type="domain" description="DUF4758" evidence="3">
    <location>
        <begin position="1418"/>
        <end position="1473"/>
    </location>
</feature>
<feature type="compositionally biased region" description="Low complexity" evidence="1">
    <location>
        <begin position="2040"/>
        <end position="2059"/>
    </location>
</feature>
<feature type="region of interest" description="Disordered" evidence="1">
    <location>
        <begin position="4037"/>
        <end position="4070"/>
    </location>
</feature>
<feature type="compositionally biased region" description="Acidic residues" evidence="1">
    <location>
        <begin position="1948"/>
        <end position="1958"/>
    </location>
</feature>
<protein>
    <recommendedName>
        <fullName evidence="3">DUF4758 domain-containing protein</fullName>
    </recommendedName>
</protein>
<feature type="non-terminal residue" evidence="4">
    <location>
        <position position="5010"/>
    </location>
</feature>
<dbReference type="EMBL" id="GECZ01015022">
    <property type="protein sequence ID" value="JAS54747.1"/>
    <property type="molecule type" value="Transcribed_RNA"/>
</dbReference>
<feature type="compositionally biased region" description="Polar residues" evidence="1">
    <location>
        <begin position="3121"/>
        <end position="3133"/>
    </location>
</feature>
<feature type="region of interest" description="Disordered" evidence="1">
    <location>
        <begin position="1075"/>
        <end position="1106"/>
    </location>
</feature>
<feature type="compositionally biased region" description="Polar residues" evidence="1">
    <location>
        <begin position="4425"/>
        <end position="4435"/>
    </location>
</feature>
<reference evidence="4" key="1">
    <citation type="submission" date="2015-11" db="EMBL/GenBank/DDBJ databases">
        <title>De novo transcriptome assembly of four potential Pierce s Disease insect vectors from Arizona vineyards.</title>
        <authorList>
            <person name="Tassone E.E."/>
        </authorList>
    </citation>
    <scope>NUCLEOTIDE SEQUENCE</scope>
</reference>
<keyword evidence="2" id="KW-1133">Transmembrane helix</keyword>
<feature type="compositionally biased region" description="Low complexity" evidence="1">
    <location>
        <begin position="1567"/>
        <end position="1583"/>
    </location>
</feature>